<accession>A0ABY8M212</accession>
<dbReference type="EMBL" id="CP123000">
    <property type="protein sequence ID" value="WGI68596.1"/>
    <property type="molecule type" value="Genomic_DNA"/>
</dbReference>
<reference evidence="2 3" key="1">
    <citation type="submission" date="2023-04" db="EMBL/GenBank/DDBJ databases">
        <title>Neorhizobium petrolearium OS53, complete genome.</title>
        <authorList>
            <person name="Yu T."/>
        </authorList>
    </citation>
    <scope>NUCLEOTIDE SEQUENCE [LARGE SCALE GENOMIC DNA]</scope>
    <source>
        <strain evidence="2 3">OS53</strain>
    </source>
</reference>
<feature type="region of interest" description="Disordered" evidence="1">
    <location>
        <begin position="103"/>
        <end position="135"/>
    </location>
</feature>
<evidence type="ECO:0000313" key="2">
    <source>
        <dbReference type="EMBL" id="WGI68596.1"/>
    </source>
</evidence>
<keyword evidence="3" id="KW-1185">Reference proteome</keyword>
<name>A0ABY8M212_9HYPH</name>
<organism evidence="2 3">
    <name type="scientific">Neorhizobium petrolearium</name>
    <dbReference type="NCBI Taxonomy" id="515361"/>
    <lineage>
        <taxon>Bacteria</taxon>
        <taxon>Pseudomonadati</taxon>
        <taxon>Pseudomonadota</taxon>
        <taxon>Alphaproteobacteria</taxon>
        <taxon>Hyphomicrobiales</taxon>
        <taxon>Rhizobiaceae</taxon>
        <taxon>Rhizobium/Agrobacterium group</taxon>
        <taxon>Neorhizobium</taxon>
    </lineage>
</organism>
<sequence>MESRLTFIERLLVRIVCVLALVMVGFGHKAPSLDSIWGAAEVAQYTLPDGNLPTLCVTVTDDEGSSGKHESFKPTGCEACRLSASVLLPTPTDMVGTITRFIPAARQPQRDETSPPRLFPPNTGPQAPPSMMSIA</sequence>
<protein>
    <recommendedName>
        <fullName evidence="4">DUF2946 domain-containing protein</fullName>
    </recommendedName>
</protein>
<evidence type="ECO:0000256" key="1">
    <source>
        <dbReference type="SAM" id="MobiDB-lite"/>
    </source>
</evidence>
<evidence type="ECO:0008006" key="4">
    <source>
        <dbReference type="Google" id="ProtNLM"/>
    </source>
</evidence>
<evidence type="ECO:0000313" key="3">
    <source>
        <dbReference type="Proteomes" id="UP001227095"/>
    </source>
</evidence>
<feature type="compositionally biased region" description="Pro residues" evidence="1">
    <location>
        <begin position="117"/>
        <end position="128"/>
    </location>
</feature>
<dbReference type="RefSeq" id="WP_227701770.1">
    <property type="nucleotide sequence ID" value="NZ_CP123000.1"/>
</dbReference>
<proteinExistence type="predicted"/>
<dbReference type="Proteomes" id="UP001227095">
    <property type="component" value="Chromosome"/>
</dbReference>
<gene>
    <name evidence="2" type="ORF">QEO92_00405</name>
</gene>